<gene>
    <name evidence="1" type="ORF">E3N88_22581</name>
</gene>
<keyword evidence="2" id="KW-1185">Reference proteome</keyword>
<sequence length="210" mass="25014">MDHQETHLNQQTQKRISCMCIKGACMCDLTHACVCNGEFKLQGVCDYLLELLEHQDDDGIELEGFKMPLESLVRGLGSRTKRWWWWRMFFKVTKLHNDPQWLPIVKEGCSRASGTRNVEEFGIQTLALPVAYRYRTSCWAIAWVFLFHLVFTFPREFRSSSRILSHFHYRYLAEFELLSFPVHDLHRFLNEVQLFVYLYLFKRNDKCFIG</sequence>
<protein>
    <submittedName>
        <fullName evidence="1">Uncharacterized protein</fullName>
    </submittedName>
</protein>
<organism evidence="1 2">
    <name type="scientific">Mikania micrantha</name>
    <name type="common">bitter vine</name>
    <dbReference type="NCBI Taxonomy" id="192012"/>
    <lineage>
        <taxon>Eukaryota</taxon>
        <taxon>Viridiplantae</taxon>
        <taxon>Streptophyta</taxon>
        <taxon>Embryophyta</taxon>
        <taxon>Tracheophyta</taxon>
        <taxon>Spermatophyta</taxon>
        <taxon>Magnoliopsida</taxon>
        <taxon>eudicotyledons</taxon>
        <taxon>Gunneridae</taxon>
        <taxon>Pentapetalae</taxon>
        <taxon>asterids</taxon>
        <taxon>campanulids</taxon>
        <taxon>Asterales</taxon>
        <taxon>Asteraceae</taxon>
        <taxon>Asteroideae</taxon>
        <taxon>Heliantheae alliance</taxon>
        <taxon>Eupatorieae</taxon>
        <taxon>Mikania</taxon>
    </lineage>
</organism>
<comment type="caution">
    <text evidence="1">The sequence shown here is derived from an EMBL/GenBank/DDBJ whole genome shotgun (WGS) entry which is preliminary data.</text>
</comment>
<dbReference type="AlphaFoldDB" id="A0A5N6NCK7"/>
<reference evidence="1 2" key="1">
    <citation type="submission" date="2019-05" db="EMBL/GenBank/DDBJ databases">
        <title>Mikania micrantha, genome provides insights into the molecular mechanism of rapid growth.</title>
        <authorList>
            <person name="Liu B."/>
        </authorList>
    </citation>
    <scope>NUCLEOTIDE SEQUENCE [LARGE SCALE GENOMIC DNA]</scope>
    <source>
        <strain evidence="1">NLD-2019</strain>
        <tissue evidence="1">Leaf</tissue>
    </source>
</reference>
<evidence type="ECO:0000313" key="1">
    <source>
        <dbReference type="EMBL" id="KAD4584980.1"/>
    </source>
</evidence>
<dbReference type="Proteomes" id="UP000326396">
    <property type="component" value="Linkage Group LG2"/>
</dbReference>
<name>A0A5N6NCK7_9ASTR</name>
<evidence type="ECO:0000313" key="2">
    <source>
        <dbReference type="Proteomes" id="UP000326396"/>
    </source>
</evidence>
<proteinExistence type="predicted"/>
<dbReference type="EMBL" id="SZYD01000012">
    <property type="protein sequence ID" value="KAD4584980.1"/>
    <property type="molecule type" value="Genomic_DNA"/>
</dbReference>
<accession>A0A5N6NCK7</accession>